<protein>
    <submittedName>
        <fullName evidence="4">Alpha/beta hydrolase family protein</fullName>
    </submittedName>
</protein>
<keyword evidence="1 4" id="KW-0378">Hydrolase</keyword>
<evidence type="ECO:0000259" key="3">
    <source>
        <dbReference type="Pfam" id="PF20434"/>
    </source>
</evidence>
<evidence type="ECO:0000256" key="2">
    <source>
        <dbReference type="SAM" id="SignalP"/>
    </source>
</evidence>
<reference evidence="4 5" key="1">
    <citation type="submission" date="2018-10" db="EMBL/GenBank/DDBJ databases">
        <title>Genomic Encyclopedia of Archaeal and Bacterial Type Strains, Phase II (KMG-II): from individual species to whole genera.</title>
        <authorList>
            <person name="Goeker M."/>
        </authorList>
    </citation>
    <scope>NUCLEOTIDE SEQUENCE [LARGE SCALE GENOMIC DNA]</scope>
    <source>
        <strain evidence="4 5">DSM 18602</strain>
    </source>
</reference>
<sequence length="329" mass="35446">MRNYLRYPLLLLLVSTLFICCKNAGNGAAPSYVCPANRFITEQFTYVTSTVLYGQAIDYTGKTQSLQMDLNQPAADTLAHRPLIIYCHGGGFTTGTRNGAFANKFCQAFAKRGYVTASIDYRLGIGNNGDNDVISAQIRAVQDAKAAVRFFKQTAIEQGNPYRIDTAQIYIAGESSGAIVALQMGYLNTTAEFAETADALILSNLNGIEGTTTLPYSSKIAGVISLSGAMLDVNWLNNGSMPVIMVHSTNDAVMPYKSAIAGPYTETRVYGSFSIDSAAAGTKVASALHTFYNAGNAPYLNSSKYADTTIKYVAQQLFGLIDCQRLGHR</sequence>
<name>A0A495J3P4_9SPHI</name>
<dbReference type="EMBL" id="RBKU01000001">
    <property type="protein sequence ID" value="RKR83596.1"/>
    <property type="molecule type" value="Genomic_DNA"/>
</dbReference>
<gene>
    <name evidence="4" type="ORF">BDD43_3807</name>
</gene>
<dbReference type="PANTHER" id="PTHR48081:SF8">
    <property type="entry name" value="ALPHA_BETA HYDROLASE FOLD-3 DOMAIN-CONTAINING PROTEIN-RELATED"/>
    <property type="match status" value="1"/>
</dbReference>
<keyword evidence="2" id="KW-0732">Signal</keyword>
<dbReference type="Gene3D" id="3.40.50.1820">
    <property type="entry name" value="alpha/beta hydrolase"/>
    <property type="match status" value="1"/>
</dbReference>
<dbReference type="InterPro" id="IPR050300">
    <property type="entry name" value="GDXG_lipolytic_enzyme"/>
</dbReference>
<dbReference type="AlphaFoldDB" id="A0A495J3P4"/>
<dbReference type="InterPro" id="IPR049492">
    <property type="entry name" value="BD-FAE-like_dom"/>
</dbReference>
<dbReference type="OrthoDB" id="9777975at2"/>
<feature type="chain" id="PRO_5019776787" evidence="2">
    <location>
        <begin position="25"/>
        <end position="329"/>
    </location>
</feature>
<feature type="signal peptide" evidence="2">
    <location>
        <begin position="1"/>
        <end position="24"/>
    </location>
</feature>
<dbReference type="RefSeq" id="WP_121199071.1">
    <property type="nucleotide sequence ID" value="NZ_RBKU01000001.1"/>
</dbReference>
<dbReference type="InterPro" id="IPR029058">
    <property type="entry name" value="AB_hydrolase_fold"/>
</dbReference>
<accession>A0A495J3P4</accession>
<evidence type="ECO:0000313" key="4">
    <source>
        <dbReference type="EMBL" id="RKR83596.1"/>
    </source>
</evidence>
<evidence type="ECO:0000256" key="1">
    <source>
        <dbReference type="ARBA" id="ARBA00022801"/>
    </source>
</evidence>
<dbReference type="GO" id="GO:0016787">
    <property type="term" value="F:hydrolase activity"/>
    <property type="evidence" value="ECO:0007669"/>
    <property type="project" value="UniProtKB-KW"/>
</dbReference>
<keyword evidence="5" id="KW-1185">Reference proteome</keyword>
<dbReference type="Pfam" id="PF20434">
    <property type="entry name" value="BD-FAE"/>
    <property type="match status" value="1"/>
</dbReference>
<dbReference type="PANTHER" id="PTHR48081">
    <property type="entry name" value="AB HYDROLASE SUPERFAMILY PROTEIN C4A8.06C"/>
    <property type="match status" value="1"/>
</dbReference>
<dbReference type="Proteomes" id="UP000268007">
    <property type="component" value="Unassembled WGS sequence"/>
</dbReference>
<feature type="domain" description="BD-FAE-like" evidence="3">
    <location>
        <begin position="68"/>
        <end position="197"/>
    </location>
</feature>
<organism evidence="4 5">
    <name type="scientific">Mucilaginibacter gracilis</name>
    <dbReference type="NCBI Taxonomy" id="423350"/>
    <lineage>
        <taxon>Bacteria</taxon>
        <taxon>Pseudomonadati</taxon>
        <taxon>Bacteroidota</taxon>
        <taxon>Sphingobacteriia</taxon>
        <taxon>Sphingobacteriales</taxon>
        <taxon>Sphingobacteriaceae</taxon>
        <taxon>Mucilaginibacter</taxon>
    </lineage>
</organism>
<comment type="caution">
    <text evidence="4">The sequence shown here is derived from an EMBL/GenBank/DDBJ whole genome shotgun (WGS) entry which is preliminary data.</text>
</comment>
<dbReference type="SUPFAM" id="SSF53474">
    <property type="entry name" value="alpha/beta-Hydrolases"/>
    <property type="match status" value="1"/>
</dbReference>
<evidence type="ECO:0000313" key="5">
    <source>
        <dbReference type="Proteomes" id="UP000268007"/>
    </source>
</evidence>
<proteinExistence type="predicted"/>